<dbReference type="PANTHER" id="PTHR48052:SF81">
    <property type="entry name" value="LEUCINE-RICH REPEAT-CONTAINING N-TERMINAL PLANT-TYPE DOMAIN-CONTAINING PROTEIN"/>
    <property type="match status" value="1"/>
</dbReference>
<name>A0A3E1K8Y3_9GAMM</name>
<dbReference type="RefSeq" id="WP_116650508.1">
    <property type="nucleotide sequence ID" value="NZ_QUZK01000034.1"/>
</dbReference>
<evidence type="ECO:0000256" key="7">
    <source>
        <dbReference type="ARBA" id="ARBA00023170"/>
    </source>
</evidence>
<evidence type="ECO:0000256" key="4">
    <source>
        <dbReference type="ARBA" id="ARBA00022729"/>
    </source>
</evidence>
<evidence type="ECO:0000256" key="1">
    <source>
        <dbReference type="ARBA" id="ARBA00004236"/>
    </source>
</evidence>
<evidence type="ECO:0008006" key="13">
    <source>
        <dbReference type="Google" id="ProtNLM"/>
    </source>
</evidence>
<comment type="caution">
    <text evidence="11">The sequence shown here is derived from an EMBL/GenBank/DDBJ whole genome shotgun (WGS) entry which is preliminary data.</text>
</comment>
<proteinExistence type="predicted"/>
<feature type="chain" id="PRO_5017634284" description="Leucine-rich repeat-containing N-terminal plant-type domain-containing protein" evidence="10">
    <location>
        <begin position="29"/>
        <end position="576"/>
    </location>
</feature>
<dbReference type="GO" id="GO:0012505">
    <property type="term" value="C:endomembrane system"/>
    <property type="evidence" value="ECO:0007669"/>
    <property type="project" value="UniProtKB-SubCell"/>
</dbReference>
<keyword evidence="12" id="KW-1185">Reference proteome</keyword>
<keyword evidence="6" id="KW-0472">Membrane</keyword>
<keyword evidence="8" id="KW-0325">Glycoprotein</keyword>
<sequence>MQSNSCRALSALATLILLASLHGSPASALSPPPPLPVEALSDFYEAMNGDEWHRNDGWLDPEVDVCDWYGISCVTEAPATGGYEWIGRIELPDNNLQGELTAELQERLWTYGPASTPSRELDLSGNAIRGEFTYFPWGTGDVNLSGNLLSGSLPDLPAELPEIELERLRLSRNDFEGAVPAGWDRLQLRRLELSDNRLDAGAEHAFAAMHGFEQSFLYLNGNRFAAELGEDITNAQGLAERGDSNVGAGLDLCYNDFLIEDPAVRDWIAARHVGSTDFEACLGRQRVAVDATASGSWYHPGRSGEGISLMILEQGAPLLYSFGFDSEGRQQWLFELGHAGDRWLRWDPVRETRGYFGEGIAADEDYRFVRSTGRFRADRVGTDTLSLHRHYYDLLACGPWEPQVVPPPGLCPPPLFDDRLDYHRLSRLAGTTCENGSDYQQYSGAWYNPQQSGEGFLIEVMPDDRAVVYWFTYKPGDSGEQAWMVGSGEMSFVPSVIPVGTENPAQLTVTLHQPQGASYGPDFDPGDVDPVEWGELTIDFGVPGTGEVQFESVIDDFGSGEFQIERLAAPMLAECE</sequence>
<dbReference type="SUPFAM" id="SSF52058">
    <property type="entry name" value="L domain-like"/>
    <property type="match status" value="1"/>
</dbReference>
<evidence type="ECO:0000313" key="11">
    <source>
        <dbReference type="EMBL" id="RFF30565.1"/>
    </source>
</evidence>
<keyword evidence="2" id="KW-1003">Cell membrane</keyword>
<dbReference type="AlphaFoldDB" id="A0A3E1K8Y3"/>
<dbReference type="Proteomes" id="UP000260351">
    <property type="component" value="Unassembled WGS sequence"/>
</dbReference>
<evidence type="ECO:0000256" key="10">
    <source>
        <dbReference type="SAM" id="SignalP"/>
    </source>
</evidence>
<feature type="signal peptide" evidence="10">
    <location>
        <begin position="1"/>
        <end position="28"/>
    </location>
</feature>
<keyword evidence="4 10" id="KW-0732">Signal</keyword>
<evidence type="ECO:0000256" key="2">
    <source>
        <dbReference type="ARBA" id="ARBA00022475"/>
    </source>
</evidence>
<reference evidence="11 12" key="1">
    <citation type="submission" date="2018-08" db="EMBL/GenBank/DDBJ databases">
        <title>Wenzhouxiangella salilacus sp. nov., a novel bacterium isolated from a saline lake in Xinjiang Province, China.</title>
        <authorList>
            <person name="Han S."/>
        </authorList>
    </citation>
    <scope>NUCLEOTIDE SEQUENCE [LARGE SCALE GENOMIC DNA]</scope>
    <source>
        <strain evidence="11 12">XDB06</strain>
    </source>
</reference>
<dbReference type="EMBL" id="QUZK01000034">
    <property type="protein sequence ID" value="RFF30565.1"/>
    <property type="molecule type" value="Genomic_DNA"/>
</dbReference>
<keyword evidence="3" id="KW-0812">Transmembrane</keyword>
<evidence type="ECO:0000256" key="6">
    <source>
        <dbReference type="ARBA" id="ARBA00023136"/>
    </source>
</evidence>
<accession>A0A3E1K8Y3</accession>
<dbReference type="InterPro" id="IPR032675">
    <property type="entry name" value="LRR_dom_sf"/>
</dbReference>
<evidence type="ECO:0000256" key="9">
    <source>
        <dbReference type="ARBA" id="ARBA00037847"/>
    </source>
</evidence>
<comment type="subcellular location">
    <subcellularLocation>
        <location evidence="1">Cell membrane</location>
    </subcellularLocation>
    <subcellularLocation>
        <location evidence="9">Endomembrane system</location>
        <topology evidence="9">Single-pass membrane protein</topology>
    </subcellularLocation>
</comment>
<gene>
    <name evidence="11" type="ORF">DZC52_07490</name>
</gene>
<organism evidence="11 12">
    <name type="scientific">Wenzhouxiangella sediminis</name>
    <dbReference type="NCBI Taxonomy" id="1792836"/>
    <lineage>
        <taxon>Bacteria</taxon>
        <taxon>Pseudomonadati</taxon>
        <taxon>Pseudomonadota</taxon>
        <taxon>Gammaproteobacteria</taxon>
        <taxon>Chromatiales</taxon>
        <taxon>Wenzhouxiangellaceae</taxon>
        <taxon>Wenzhouxiangella</taxon>
    </lineage>
</organism>
<evidence type="ECO:0000313" key="12">
    <source>
        <dbReference type="Proteomes" id="UP000260351"/>
    </source>
</evidence>
<keyword evidence="5" id="KW-1133">Transmembrane helix</keyword>
<evidence type="ECO:0000256" key="8">
    <source>
        <dbReference type="ARBA" id="ARBA00023180"/>
    </source>
</evidence>
<evidence type="ECO:0000256" key="3">
    <source>
        <dbReference type="ARBA" id="ARBA00022692"/>
    </source>
</evidence>
<dbReference type="Gene3D" id="3.80.10.10">
    <property type="entry name" value="Ribonuclease Inhibitor"/>
    <property type="match status" value="1"/>
</dbReference>
<dbReference type="GO" id="GO:0005886">
    <property type="term" value="C:plasma membrane"/>
    <property type="evidence" value="ECO:0007669"/>
    <property type="project" value="UniProtKB-SubCell"/>
</dbReference>
<dbReference type="PANTHER" id="PTHR48052">
    <property type="entry name" value="UNNAMED PRODUCT"/>
    <property type="match status" value="1"/>
</dbReference>
<keyword evidence="7" id="KW-0675">Receptor</keyword>
<dbReference type="OrthoDB" id="5927922at2"/>
<evidence type="ECO:0000256" key="5">
    <source>
        <dbReference type="ARBA" id="ARBA00022989"/>
    </source>
</evidence>
<protein>
    <recommendedName>
        <fullName evidence="13">Leucine-rich repeat-containing N-terminal plant-type domain-containing protein</fullName>
    </recommendedName>
</protein>